<organism evidence="1 2">
    <name type="scientific">Clarias magur</name>
    <name type="common">Asian catfish</name>
    <name type="synonym">Macropteronotus magur</name>
    <dbReference type="NCBI Taxonomy" id="1594786"/>
    <lineage>
        <taxon>Eukaryota</taxon>
        <taxon>Metazoa</taxon>
        <taxon>Chordata</taxon>
        <taxon>Craniata</taxon>
        <taxon>Vertebrata</taxon>
        <taxon>Euteleostomi</taxon>
        <taxon>Actinopterygii</taxon>
        <taxon>Neopterygii</taxon>
        <taxon>Teleostei</taxon>
        <taxon>Ostariophysi</taxon>
        <taxon>Siluriformes</taxon>
        <taxon>Clariidae</taxon>
        <taxon>Clarias</taxon>
    </lineage>
</organism>
<gene>
    <name evidence="1" type="ORF">DAT39_008580</name>
</gene>
<accession>A0A8J4U9Z6</accession>
<name>A0A8J4U9Z6_CLAMG</name>
<feature type="non-terminal residue" evidence="1">
    <location>
        <position position="83"/>
    </location>
</feature>
<sequence>MSVRCVYIGAVTLTAERVLLWKNKSRRLNAKEERQSQEERSELPRAFPMERKFIALCSVSSQETSRAFSGGFGNLRGVYPSET</sequence>
<evidence type="ECO:0000313" key="2">
    <source>
        <dbReference type="Proteomes" id="UP000727407"/>
    </source>
</evidence>
<evidence type="ECO:0000313" key="1">
    <source>
        <dbReference type="EMBL" id="KAF5901701.1"/>
    </source>
</evidence>
<protein>
    <submittedName>
        <fullName evidence="1">Uncharacterized protein</fullName>
    </submittedName>
</protein>
<dbReference type="Proteomes" id="UP000727407">
    <property type="component" value="Unassembled WGS sequence"/>
</dbReference>
<comment type="caution">
    <text evidence="1">The sequence shown here is derived from an EMBL/GenBank/DDBJ whole genome shotgun (WGS) entry which is preliminary data.</text>
</comment>
<reference evidence="1" key="1">
    <citation type="submission" date="2020-07" db="EMBL/GenBank/DDBJ databases">
        <title>Clarias magur genome sequencing, assembly and annotation.</title>
        <authorList>
            <person name="Kushwaha B."/>
            <person name="Kumar R."/>
            <person name="Das P."/>
            <person name="Joshi C.G."/>
            <person name="Kumar D."/>
            <person name="Nagpure N.S."/>
            <person name="Pandey M."/>
            <person name="Agarwal S."/>
            <person name="Srivastava S."/>
            <person name="Singh M."/>
            <person name="Sahoo L."/>
            <person name="Jayasankar P."/>
            <person name="Meher P.K."/>
            <person name="Koringa P.G."/>
            <person name="Iquebal M.A."/>
            <person name="Das S.P."/>
            <person name="Bit A."/>
            <person name="Patnaik S."/>
            <person name="Patel N."/>
            <person name="Shah T.M."/>
            <person name="Hinsu A."/>
            <person name="Jena J.K."/>
        </authorList>
    </citation>
    <scope>NUCLEOTIDE SEQUENCE</scope>
    <source>
        <strain evidence="1">CIFAMagur01</strain>
        <tissue evidence="1">Testis</tissue>
    </source>
</reference>
<proteinExistence type="predicted"/>
<dbReference type="AlphaFoldDB" id="A0A8J4U9Z6"/>
<dbReference type="EMBL" id="QNUK01000107">
    <property type="protein sequence ID" value="KAF5901701.1"/>
    <property type="molecule type" value="Genomic_DNA"/>
</dbReference>
<keyword evidence="2" id="KW-1185">Reference proteome</keyword>